<feature type="chain" id="PRO_5016937017" evidence="1">
    <location>
        <begin position="26"/>
        <end position="244"/>
    </location>
</feature>
<evidence type="ECO:0000313" key="4">
    <source>
        <dbReference type="Proteomes" id="UP000254291"/>
    </source>
</evidence>
<evidence type="ECO:0000313" key="3">
    <source>
        <dbReference type="EMBL" id="STZ42767.1"/>
    </source>
</evidence>
<evidence type="ECO:0000256" key="1">
    <source>
        <dbReference type="SAM" id="SignalP"/>
    </source>
</evidence>
<reference evidence="3 4" key="1">
    <citation type="submission" date="2018-06" db="EMBL/GenBank/DDBJ databases">
        <authorList>
            <consortium name="Pathogen Informatics"/>
            <person name="Doyle S."/>
        </authorList>
    </citation>
    <scope>NUCLEOTIDE SEQUENCE [LARGE SCALE GENOMIC DNA]</scope>
    <source>
        <strain evidence="3 4">NCTC10742</strain>
    </source>
</reference>
<accession>A0A378SMY1</accession>
<feature type="domain" description="DUF3298" evidence="2">
    <location>
        <begin position="154"/>
        <end position="229"/>
    </location>
</feature>
<dbReference type="InterPro" id="IPR021729">
    <property type="entry name" value="DUF3298"/>
</dbReference>
<dbReference type="Pfam" id="PF11738">
    <property type="entry name" value="DUF3298"/>
    <property type="match status" value="1"/>
</dbReference>
<dbReference type="Gene3D" id="3.30.565.40">
    <property type="entry name" value="Fervidobacterium nodosum Rt17-B1 like"/>
    <property type="match status" value="1"/>
</dbReference>
<protein>
    <submittedName>
        <fullName evidence="3">Immunogenic protein MPB64/MPT64</fullName>
    </submittedName>
</protein>
<sequence>MRFLAAALTVAAVSASLAAGPAALAQPAPPATPSACVALGGTVDADEMCRVQVENPTYRLDYSFPADYPDQQALTAYLTQTRDGFVNVAGMPGSWNLPYVLDGRGTGYRTGPDDGGTRSVVFEMYENVGGAHPQTWFKSFNWDVAKKAPITFDTLFKPGSEPLAVIFPIVRSDISRQLGIEAPITTADGLDPAKYTEFAITDDAVIFYFGQGEIMAGAGGALQATIPRSAIASMLALEPTEVTP</sequence>
<dbReference type="NCBIfam" id="NF043047">
    <property type="entry name" value="EstaseRv3036c"/>
    <property type="match status" value="1"/>
</dbReference>
<dbReference type="InterPro" id="IPR053421">
    <property type="entry name" value="Esterase_Immunogenic_RsiV"/>
</dbReference>
<evidence type="ECO:0000259" key="2">
    <source>
        <dbReference type="Pfam" id="PF11738"/>
    </source>
</evidence>
<dbReference type="Gene3D" id="3.90.640.20">
    <property type="entry name" value="Heat-shock cognate protein, ATPase"/>
    <property type="match status" value="1"/>
</dbReference>
<dbReference type="RefSeq" id="WP_115328919.1">
    <property type="nucleotide sequence ID" value="NZ_JACKST010000014.1"/>
</dbReference>
<dbReference type="EMBL" id="UGQM01000001">
    <property type="protein sequence ID" value="STZ42767.1"/>
    <property type="molecule type" value="Genomic_DNA"/>
</dbReference>
<dbReference type="AlphaFoldDB" id="A0A378SMY1"/>
<name>A0A378SMY1_9MYCO</name>
<dbReference type="Proteomes" id="UP000254291">
    <property type="component" value="Unassembled WGS sequence"/>
</dbReference>
<feature type="signal peptide" evidence="1">
    <location>
        <begin position="1"/>
        <end position="25"/>
    </location>
</feature>
<keyword evidence="1" id="KW-0732">Signal</keyword>
<dbReference type="InterPro" id="IPR037126">
    <property type="entry name" value="PdaC/RsiV-like_sf"/>
</dbReference>
<organism evidence="3 4">
    <name type="scientific">Mycolicibacterium gilvum</name>
    <dbReference type="NCBI Taxonomy" id="1804"/>
    <lineage>
        <taxon>Bacteria</taxon>
        <taxon>Bacillati</taxon>
        <taxon>Actinomycetota</taxon>
        <taxon>Actinomycetes</taxon>
        <taxon>Mycobacteriales</taxon>
        <taxon>Mycobacteriaceae</taxon>
        <taxon>Mycolicibacterium</taxon>
    </lineage>
</organism>
<proteinExistence type="predicted"/>
<gene>
    <name evidence="3" type="ORF">NCTC10742_01981</name>
</gene>